<reference evidence="3 4" key="1">
    <citation type="submission" date="2023-07" db="EMBL/GenBank/DDBJ databases">
        <title>Sorghum-associated microbial communities from plants grown in Nebraska, USA.</title>
        <authorList>
            <person name="Schachtman D."/>
        </authorList>
    </citation>
    <scope>NUCLEOTIDE SEQUENCE [LARGE SCALE GENOMIC DNA]</scope>
    <source>
        <strain evidence="3 4">3199</strain>
    </source>
</reference>
<evidence type="ECO:0000313" key="4">
    <source>
        <dbReference type="Proteomes" id="UP001250791"/>
    </source>
</evidence>
<dbReference type="PROSITE" id="PS51257">
    <property type="entry name" value="PROKAR_LIPOPROTEIN"/>
    <property type="match status" value="1"/>
</dbReference>
<evidence type="ECO:0008006" key="5">
    <source>
        <dbReference type="Google" id="ProtNLM"/>
    </source>
</evidence>
<comment type="caution">
    <text evidence="3">The sequence shown here is derived from an EMBL/GenBank/DDBJ whole genome shotgun (WGS) entry which is preliminary data.</text>
</comment>
<evidence type="ECO:0000256" key="2">
    <source>
        <dbReference type="SAM" id="SignalP"/>
    </source>
</evidence>
<dbReference type="Proteomes" id="UP001250791">
    <property type="component" value="Unassembled WGS sequence"/>
</dbReference>
<protein>
    <recommendedName>
        <fullName evidence="5">Lipoprotein</fullName>
    </recommendedName>
</protein>
<sequence length="300" mass="32090">MGVVRITLIVAGFCLALSACNTTDALTPPEAIGDAGSSPVTQRDVERMASTPQRRQTFQSAQESYGYQQQTSQQAYQPQTSQQAYQPQNYGGSGTLDDQASALRSNGTNPYASRPLDGSRTASIAPSNNQLSEADEQREADRRLSDDPQPQQQQTADAPQPDQQQPDQQASLPPTAAAGGNSVRFLPIIGAPVEAVTPLSRQLGADARSLGLTIKSSSDSSAAYILKGYLSAFEDGPQISVTYVWDVLDSNGNRVHRIQGSESAPLKRGDPWSAVPPTVMQKIATKTMSDFNSWRESNGG</sequence>
<feature type="compositionally biased region" description="Polar residues" evidence="1">
    <location>
        <begin position="120"/>
        <end position="132"/>
    </location>
</feature>
<evidence type="ECO:0000256" key="1">
    <source>
        <dbReference type="SAM" id="MobiDB-lite"/>
    </source>
</evidence>
<feature type="compositionally biased region" description="Basic and acidic residues" evidence="1">
    <location>
        <begin position="135"/>
        <end position="146"/>
    </location>
</feature>
<accession>A0ABU1SMW1</accession>
<proteinExistence type="predicted"/>
<feature type="signal peptide" evidence="2">
    <location>
        <begin position="1"/>
        <end position="25"/>
    </location>
</feature>
<feature type="compositionally biased region" description="Low complexity" evidence="1">
    <location>
        <begin position="147"/>
        <end position="170"/>
    </location>
</feature>
<gene>
    <name evidence="3" type="ORF">J2W52_001903</name>
</gene>
<evidence type="ECO:0000313" key="3">
    <source>
        <dbReference type="EMBL" id="MDR6900288.1"/>
    </source>
</evidence>
<name>A0ABU1SMW1_9HYPH</name>
<feature type="chain" id="PRO_5047060701" description="Lipoprotein" evidence="2">
    <location>
        <begin position="26"/>
        <end position="300"/>
    </location>
</feature>
<dbReference type="EMBL" id="JAVDUP010000002">
    <property type="protein sequence ID" value="MDR6900288.1"/>
    <property type="molecule type" value="Genomic_DNA"/>
</dbReference>
<organism evidence="3 4">
    <name type="scientific">Rhizobium miluonense</name>
    <dbReference type="NCBI Taxonomy" id="411945"/>
    <lineage>
        <taxon>Bacteria</taxon>
        <taxon>Pseudomonadati</taxon>
        <taxon>Pseudomonadota</taxon>
        <taxon>Alphaproteobacteria</taxon>
        <taxon>Hyphomicrobiales</taxon>
        <taxon>Rhizobiaceae</taxon>
        <taxon>Rhizobium/Agrobacterium group</taxon>
        <taxon>Rhizobium</taxon>
    </lineage>
</organism>
<dbReference type="RefSeq" id="WP_310230278.1">
    <property type="nucleotide sequence ID" value="NZ_JAVDUP010000002.1"/>
</dbReference>
<feature type="compositionally biased region" description="Polar residues" evidence="1">
    <location>
        <begin position="96"/>
        <end position="111"/>
    </location>
</feature>
<feature type="compositionally biased region" description="Polar residues" evidence="1">
    <location>
        <begin position="50"/>
        <end position="67"/>
    </location>
</feature>
<feature type="region of interest" description="Disordered" evidence="1">
    <location>
        <begin position="28"/>
        <end position="179"/>
    </location>
</feature>
<feature type="compositionally biased region" description="Low complexity" evidence="1">
    <location>
        <begin position="68"/>
        <end position="88"/>
    </location>
</feature>
<keyword evidence="4" id="KW-1185">Reference proteome</keyword>
<keyword evidence="2" id="KW-0732">Signal</keyword>